<proteinExistence type="inferred from homology"/>
<evidence type="ECO:0000256" key="2">
    <source>
        <dbReference type="ARBA" id="ARBA00022729"/>
    </source>
</evidence>
<organism evidence="4 5">
    <name type="scientific">Aquimarina aggregata</name>
    <dbReference type="NCBI Taxonomy" id="1642818"/>
    <lineage>
        <taxon>Bacteria</taxon>
        <taxon>Pseudomonadati</taxon>
        <taxon>Bacteroidota</taxon>
        <taxon>Flavobacteriia</taxon>
        <taxon>Flavobacteriales</taxon>
        <taxon>Flavobacteriaceae</taxon>
        <taxon>Aquimarina</taxon>
    </lineage>
</organism>
<protein>
    <recommendedName>
        <fullName evidence="3">GH16 domain-containing protein</fullName>
    </recommendedName>
</protein>
<dbReference type="InterPro" id="IPR000757">
    <property type="entry name" value="Beta-glucanase-like"/>
</dbReference>
<dbReference type="Pfam" id="PF02368">
    <property type="entry name" value="Big_2"/>
    <property type="match status" value="1"/>
</dbReference>
<dbReference type="InterPro" id="IPR003343">
    <property type="entry name" value="Big_2"/>
</dbReference>
<comment type="similarity">
    <text evidence="1">Belongs to the glycosyl hydrolase 16 family.</text>
</comment>
<evidence type="ECO:0000313" key="4">
    <source>
        <dbReference type="EMBL" id="KZS38823.1"/>
    </source>
</evidence>
<name>A0A162XXG4_9FLAO</name>
<dbReference type="Proteomes" id="UP000076715">
    <property type="component" value="Unassembled WGS sequence"/>
</dbReference>
<accession>A0A162XXG4</accession>
<dbReference type="GO" id="GO:0005975">
    <property type="term" value="P:carbohydrate metabolic process"/>
    <property type="evidence" value="ECO:0007669"/>
    <property type="project" value="InterPro"/>
</dbReference>
<comment type="caution">
    <text evidence="4">The sequence shown here is derived from an EMBL/GenBank/DDBJ whole genome shotgun (WGS) entry which is preliminary data.</text>
</comment>
<dbReference type="InterPro" id="IPR026444">
    <property type="entry name" value="Secre_tail"/>
</dbReference>
<dbReference type="SMART" id="SM00635">
    <property type="entry name" value="BID_2"/>
    <property type="match status" value="1"/>
</dbReference>
<evidence type="ECO:0000259" key="3">
    <source>
        <dbReference type="PROSITE" id="PS51762"/>
    </source>
</evidence>
<sequence length="630" mass="70030">MKKNNFFILVAILFVTFNSIGQGFDEKTFEERTRPYGEADNPDISWKIRWDRSDLFKNDNFPDPDFKYDTRKWAKTPEDVQTWVWRNKQNIEQRNGSLFITARYKESGFPEKRVSKGCINGSPDPNTAPVRFSTGMLRGTTPDFVYGYYEAAVKGSAGFPGVSPAFWLYNTIKSNSTVGKVRYSEIDIVEITQEGTSPATRKIMDHNLHAITSASTVQQFDPSINVPVGAYKPRVGSNGDLTVGPIASVGGRRWWRPKQNTAAQRNETHEFEPRDINIFGCLVTEQEIVWYVNGKEIGRKPNVLWQNDPSNPMRITFSLGIRAPYTQFCSNRFVLPDPSVLNRAKDFFPQTMQVLYVKVFEPTSEATTKVAVDNVVIEQSEVPLRVGGNTILTPVIAPKEATNKNFTFYSVSGMDVARVDSKTGVVTALKKGSATFRVITEDGNFFDDITVTVAENPGQTSNTNIPIPPGSAGLVPTDAGSDGDGTDGSNCENAAIWLKSNIYIIGDKVQLDEKLYELMFSNGKCKPGGDSECSRKQWKEIGSCDNDKSESLSSIDNKIEVYPNPTVNTVNITSKKGATVSIINPKGKVVRTKTIKGNITSFDTQDLPKGLYLVRVKKNNKTVTKKLIIN</sequence>
<dbReference type="EMBL" id="LQRT01000046">
    <property type="protein sequence ID" value="KZS38823.1"/>
    <property type="molecule type" value="Genomic_DNA"/>
</dbReference>
<dbReference type="SUPFAM" id="SSF49373">
    <property type="entry name" value="Invasin/intimin cell-adhesion fragments"/>
    <property type="match status" value="1"/>
</dbReference>
<dbReference type="PROSITE" id="PS51762">
    <property type="entry name" value="GH16_2"/>
    <property type="match status" value="1"/>
</dbReference>
<dbReference type="Gene3D" id="2.10.10.20">
    <property type="entry name" value="Carbohydrate-binding module superfamily 5/12"/>
    <property type="match status" value="1"/>
</dbReference>
<evidence type="ECO:0000313" key="5">
    <source>
        <dbReference type="Proteomes" id="UP000076715"/>
    </source>
</evidence>
<dbReference type="NCBIfam" id="TIGR04183">
    <property type="entry name" value="Por_Secre_tail"/>
    <property type="match status" value="1"/>
</dbReference>
<keyword evidence="2" id="KW-0732">Signal</keyword>
<dbReference type="Gene3D" id="2.60.120.200">
    <property type="match status" value="1"/>
</dbReference>
<dbReference type="OrthoDB" id="973752at2"/>
<dbReference type="InterPro" id="IPR050546">
    <property type="entry name" value="Glycosyl_Hydrlase_16"/>
</dbReference>
<dbReference type="Gene3D" id="2.60.40.1080">
    <property type="match status" value="1"/>
</dbReference>
<reference evidence="4 5" key="1">
    <citation type="submission" date="2016-01" db="EMBL/GenBank/DDBJ databases">
        <title>The draft genome sequence of Aquimarina sp. RZW4-3-2.</title>
        <authorList>
            <person name="Wang Y."/>
        </authorList>
    </citation>
    <scope>NUCLEOTIDE SEQUENCE [LARGE SCALE GENOMIC DNA]</scope>
    <source>
        <strain evidence="4 5">RZW4-3-2</strain>
    </source>
</reference>
<feature type="domain" description="GH16" evidence="3">
    <location>
        <begin position="27"/>
        <end position="365"/>
    </location>
</feature>
<keyword evidence="5" id="KW-1185">Reference proteome</keyword>
<dbReference type="InterPro" id="IPR008964">
    <property type="entry name" value="Invasin/intimin_cell_adhesion"/>
</dbReference>
<dbReference type="Pfam" id="PF18962">
    <property type="entry name" value="Por_Secre_tail"/>
    <property type="match status" value="1"/>
</dbReference>
<dbReference type="STRING" id="1642818.AWE51_14670"/>
<dbReference type="PANTHER" id="PTHR10963">
    <property type="entry name" value="GLYCOSYL HYDROLASE-RELATED"/>
    <property type="match status" value="1"/>
</dbReference>
<evidence type="ECO:0000256" key="1">
    <source>
        <dbReference type="ARBA" id="ARBA00006865"/>
    </source>
</evidence>
<dbReference type="SUPFAM" id="SSF49899">
    <property type="entry name" value="Concanavalin A-like lectins/glucanases"/>
    <property type="match status" value="1"/>
</dbReference>
<dbReference type="AlphaFoldDB" id="A0A162XXG4"/>
<dbReference type="InterPro" id="IPR013320">
    <property type="entry name" value="ConA-like_dom_sf"/>
</dbReference>
<dbReference type="RefSeq" id="WP_066318618.1">
    <property type="nucleotide sequence ID" value="NZ_LQRT01000046.1"/>
</dbReference>
<gene>
    <name evidence="4" type="ORF">AWE51_14670</name>
</gene>
<dbReference type="PANTHER" id="PTHR10963:SF55">
    <property type="entry name" value="GLYCOSIDE HYDROLASE FAMILY 16 PROTEIN"/>
    <property type="match status" value="1"/>
</dbReference>
<dbReference type="GO" id="GO:0004553">
    <property type="term" value="F:hydrolase activity, hydrolyzing O-glycosyl compounds"/>
    <property type="evidence" value="ECO:0007669"/>
    <property type="project" value="InterPro"/>
</dbReference>